<evidence type="ECO:0008006" key="4">
    <source>
        <dbReference type="Google" id="ProtNLM"/>
    </source>
</evidence>
<accession>A0A1U7IPF8</accession>
<organism evidence="2 3">
    <name type="scientific">[Phormidium ambiguum] IAM M-71</name>
    <dbReference type="NCBI Taxonomy" id="454136"/>
    <lineage>
        <taxon>Bacteria</taxon>
        <taxon>Bacillati</taxon>
        <taxon>Cyanobacteriota</taxon>
        <taxon>Cyanophyceae</taxon>
        <taxon>Oscillatoriophycideae</taxon>
        <taxon>Aerosakkonematales</taxon>
        <taxon>Aerosakkonemataceae</taxon>
        <taxon>Floridanema</taxon>
    </lineage>
</organism>
<sequence>MKQILLVLGFSLLSLALFQEAKAQNNQPTCPRPLPGNFVVRVPGTDSFNFVRSRLGDAIRCSTNINGRTQTFVQAGNTSDRATAQRYLSMIQTRYKNAFLVSG</sequence>
<dbReference type="EMBL" id="MRCE01000005">
    <property type="protein sequence ID" value="OKH39296.1"/>
    <property type="molecule type" value="Genomic_DNA"/>
</dbReference>
<proteinExistence type="predicted"/>
<dbReference type="STRING" id="454136.NIES2119_06010"/>
<dbReference type="RefSeq" id="WP_073592549.1">
    <property type="nucleotide sequence ID" value="NZ_MRCE01000005.1"/>
</dbReference>
<feature type="chain" id="PRO_5013160372" description="SPOR domain-containing protein" evidence="1">
    <location>
        <begin position="24"/>
        <end position="103"/>
    </location>
</feature>
<protein>
    <recommendedName>
        <fullName evidence="4">SPOR domain-containing protein</fullName>
    </recommendedName>
</protein>
<evidence type="ECO:0000256" key="1">
    <source>
        <dbReference type="SAM" id="SignalP"/>
    </source>
</evidence>
<feature type="signal peptide" evidence="1">
    <location>
        <begin position="1"/>
        <end position="23"/>
    </location>
</feature>
<evidence type="ECO:0000313" key="3">
    <source>
        <dbReference type="Proteomes" id="UP000185860"/>
    </source>
</evidence>
<reference evidence="2 3" key="1">
    <citation type="submission" date="2016-11" db="EMBL/GenBank/DDBJ databases">
        <title>Draft Genome Sequences of Nine Cyanobacterial Strains from Diverse Habitats.</title>
        <authorList>
            <person name="Zhu T."/>
            <person name="Hou S."/>
            <person name="Lu X."/>
            <person name="Hess W.R."/>
        </authorList>
    </citation>
    <scope>NUCLEOTIDE SEQUENCE [LARGE SCALE GENOMIC DNA]</scope>
    <source>
        <strain evidence="2 3">IAM M-71</strain>
    </source>
</reference>
<name>A0A1U7IPF8_9CYAN</name>
<keyword evidence="1" id="KW-0732">Signal</keyword>
<evidence type="ECO:0000313" key="2">
    <source>
        <dbReference type="EMBL" id="OKH39296.1"/>
    </source>
</evidence>
<comment type="caution">
    <text evidence="2">The sequence shown here is derived from an EMBL/GenBank/DDBJ whole genome shotgun (WGS) entry which is preliminary data.</text>
</comment>
<dbReference type="Proteomes" id="UP000185860">
    <property type="component" value="Unassembled WGS sequence"/>
</dbReference>
<gene>
    <name evidence="2" type="ORF">NIES2119_06010</name>
</gene>
<dbReference type="AlphaFoldDB" id="A0A1U7IPF8"/>